<dbReference type="GeneID" id="36283696"/>
<dbReference type="GO" id="GO:0005829">
    <property type="term" value="C:cytosol"/>
    <property type="evidence" value="ECO:0007669"/>
    <property type="project" value="TreeGrafter"/>
</dbReference>
<dbReference type="GO" id="GO:0005634">
    <property type="term" value="C:nucleus"/>
    <property type="evidence" value="ECO:0007669"/>
    <property type="project" value="TreeGrafter"/>
</dbReference>
<dbReference type="OrthoDB" id="433738at2759"/>
<dbReference type="PANTHER" id="PTHR46035:SF3">
    <property type="entry name" value="TRANSLOCATION PROTEIN SEC72"/>
    <property type="match status" value="1"/>
</dbReference>
<dbReference type="eggNOG" id="ENOG502S442">
    <property type="taxonomic scope" value="Eukaryota"/>
</dbReference>
<proteinExistence type="predicted"/>
<dbReference type="GO" id="GO:0030544">
    <property type="term" value="F:Hsp70 protein binding"/>
    <property type="evidence" value="ECO:0007669"/>
    <property type="project" value="TreeGrafter"/>
</dbReference>
<dbReference type="GO" id="GO:0051879">
    <property type="term" value="F:Hsp90 protein binding"/>
    <property type="evidence" value="ECO:0007669"/>
    <property type="project" value="TreeGrafter"/>
</dbReference>
<dbReference type="PANTHER" id="PTHR46035">
    <property type="entry name" value="TETRATRICOPEPTIDE REPEAT PROTEIN 4"/>
    <property type="match status" value="1"/>
</dbReference>
<organism evidence="1">
    <name type="scientific">Pseudogymnoascus destructans</name>
    <dbReference type="NCBI Taxonomy" id="655981"/>
    <lineage>
        <taxon>Eukaryota</taxon>
        <taxon>Fungi</taxon>
        <taxon>Dikarya</taxon>
        <taxon>Ascomycota</taxon>
        <taxon>Pezizomycotina</taxon>
        <taxon>Leotiomycetes</taxon>
        <taxon>Thelebolales</taxon>
        <taxon>Thelebolaceae</taxon>
        <taxon>Pseudogymnoascus</taxon>
    </lineage>
</organism>
<dbReference type="Proteomes" id="UP000077154">
    <property type="component" value="Unassembled WGS sequence"/>
</dbReference>
<dbReference type="Gene3D" id="1.25.40.10">
    <property type="entry name" value="Tetratricopeptide repeat domain"/>
    <property type="match status" value="1"/>
</dbReference>
<dbReference type="AlphaFoldDB" id="A0A177ALW7"/>
<dbReference type="SUPFAM" id="SSF48452">
    <property type="entry name" value="TPR-like"/>
    <property type="match status" value="1"/>
</dbReference>
<dbReference type="InterPro" id="IPR011990">
    <property type="entry name" value="TPR-like_helical_dom_sf"/>
</dbReference>
<dbReference type="EMBL" id="KV441386">
    <property type="protein sequence ID" value="OAF63059.1"/>
    <property type="molecule type" value="Genomic_DNA"/>
</dbReference>
<dbReference type="RefSeq" id="XP_024328329.1">
    <property type="nucleotide sequence ID" value="XM_024464290.1"/>
</dbReference>
<gene>
    <name evidence="1" type="ORF">VC83_00602</name>
</gene>
<evidence type="ECO:0000313" key="1">
    <source>
        <dbReference type="EMBL" id="OAF63059.1"/>
    </source>
</evidence>
<accession>A0A177ALW7</accession>
<protein>
    <recommendedName>
        <fullName evidence="2">Translocation protein sec72</fullName>
    </recommendedName>
</protein>
<sequence>MEDTESFTLLPIHLDPKSKALSTTSNSKRLRDELESLNALHTAFLSLETPAPLPPVPVNPKRSAQITKLRESANAAYRSANYPSAIQLYTLGLDMALKRPRWEPSGLVRDEVAGLLANRAQAHMALRSWPEGWKDAEASVEAKKVGNAKAWWRGGRCLAEMSRWEEAKEWVGRGLEVEGNEAELVGLLKEIEGRVVGTLNP</sequence>
<dbReference type="GO" id="GO:0006457">
    <property type="term" value="P:protein folding"/>
    <property type="evidence" value="ECO:0007669"/>
    <property type="project" value="TreeGrafter"/>
</dbReference>
<name>A0A177ALW7_9PEZI</name>
<evidence type="ECO:0008006" key="2">
    <source>
        <dbReference type="Google" id="ProtNLM"/>
    </source>
</evidence>
<dbReference type="VEuPathDB" id="FungiDB:GMDG_00664"/>
<reference evidence="1" key="1">
    <citation type="submission" date="2016-03" db="EMBL/GenBank/DDBJ databases">
        <title>Updated assembly of Pseudogymnoascus destructans, the fungus causing white-nose syndrome of bats.</title>
        <authorList>
            <person name="Palmer J.M."/>
            <person name="Drees K.P."/>
            <person name="Foster J.T."/>
            <person name="Lindner D.L."/>
        </authorList>
    </citation>
    <scope>NUCLEOTIDE SEQUENCE [LARGE SCALE GENOMIC DNA]</scope>
    <source>
        <strain evidence="1">20631-21</strain>
    </source>
</reference>